<dbReference type="EMBL" id="JAMWBK010000009">
    <property type="protein sequence ID" value="KAJ8902516.1"/>
    <property type="molecule type" value="Genomic_DNA"/>
</dbReference>
<organism evidence="2 3">
    <name type="scientific">Rhodosorus marinus</name>
    <dbReference type="NCBI Taxonomy" id="101924"/>
    <lineage>
        <taxon>Eukaryota</taxon>
        <taxon>Rhodophyta</taxon>
        <taxon>Stylonematophyceae</taxon>
        <taxon>Stylonematales</taxon>
        <taxon>Stylonemataceae</taxon>
        <taxon>Rhodosorus</taxon>
    </lineage>
</organism>
<proteinExistence type="predicted"/>
<evidence type="ECO:0000313" key="2">
    <source>
        <dbReference type="EMBL" id="KAJ8902516.1"/>
    </source>
</evidence>
<evidence type="ECO:0000256" key="1">
    <source>
        <dbReference type="SAM" id="MobiDB-lite"/>
    </source>
</evidence>
<dbReference type="Proteomes" id="UP001157974">
    <property type="component" value="Unassembled WGS sequence"/>
</dbReference>
<reference evidence="2 3" key="1">
    <citation type="journal article" date="2023" name="Nat. Commun.">
        <title>Origin of minicircular mitochondrial genomes in red algae.</title>
        <authorList>
            <person name="Lee Y."/>
            <person name="Cho C.H."/>
            <person name="Lee Y.M."/>
            <person name="Park S.I."/>
            <person name="Yang J.H."/>
            <person name="West J.A."/>
            <person name="Bhattacharya D."/>
            <person name="Yoon H.S."/>
        </authorList>
    </citation>
    <scope>NUCLEOTIDE SEQUENCE [LARGE SCALE GENOMIC DNA]</scope>
    <source>
        <strain evidence="2 3">CCMP1338</strain>
        <tissue evidence="2">Whole cell</tissue>
    </source>
</reference>
<gene>
    <name evidence="2" type="ORF">NDN08_006919</name>
</gene>
<comment type="caution">
    <text evidence="2">The sequence shown here is derived from an EMBL/GenBank/DDBJ whole genome shotgun (WGS) entry which is preliminary data.</text>
</comment>
<feature type="region of interest" description="Disordered" evidence="1">
    <location>
        <begin position="1"/>
        <end position="32"/>
    </location>
</feature>
<evidence type="ECO:0000313" key="3">
    <source>
        <dbReference type="Proteomes" id="UP001157974"/>
    </source>
</evidence>
<accession>A0AAV8UPJ9</accession>
<name>A0AAV8UPJ9_9RHOD</name>
<dbReference type="AlphaFoldDB" id="A0AAV8UPJ9"/>
<protein>
    <recommendedName>
        <fullName evidence="4">MICOS complex subunit</fullName>
    </recommendedName>
</protein>
<keyword evidence="3" id="KW-1185">Reference proteome</keyword>
<sequence length="178" mass="20519">MSEGQPIEPSWRGSDRAWKPSDTPQVTDQEKERQVVWVKNDFGESTYVTREEALKRTPEKWRQSVARGLDQELLDQRGTKVEDVKARISYLEDTLQTDTFTECLANNAWTFTMCGTVIGLAAGFKTTKIAPLVILFPLGNALDLTRGYMKCRELQDQNRVLRKLEEQKYFAEKLAKRK</sequence>
<evidence type="ECO:0008006" key="4">
    <source>
        <dbReference type="Google" id="ProtNLM"/>
    </source>
</evidence>